<dbReference type="EMBL" id="BAAFST010000751">
    <property type="protein sequence ID" value="GAB1303484.1"/>
    <property type="molecule type" value="Genomic_DNA"/>
</dbReference>
<dbReference type="Proteomes" id="UP001623349">
    <property type="component" value="Unassembled WGS sequence"/>
</dbReference>
<sequence>MCDPYPVQLIPTTMAAAAAATPGLGPLQLQNGPQNNNINNTNKNNSKNKQLVKDI</sequence>
<comment type="caution">
    <text evidence="3">The sequence shown here is derived from an EMBL/GenBank/DDBJ whole genome shotgun (WGS) entry which is preliminary data.</text>
</comment>
<accession>A0ABQ0FWC0</accession>
<feature type="region of interest" description="Disordered" evidence="1">
    <location>
        <begin position="23"/>
        <end position="55"/>
    </location>
</feature>
<protein>
    <submittedName>
        <fullName evidence="3">Uncharacterized protein</fullName>
    </submittedName>
</protein>
<evidence type="ECO:0000313" key="3">
    <source>
        <dbReference type="EMBL" id="GAB1303529.1"/>
    </source>
</evidence>
<gene>
    <name evidence="2" type="ORF">APTSU1_001875500</name>
    <name evidence="3" type="ORF">APTSU1_001883600</name>
</gene>
<feature type="compositionally biased region" description="Low complexity" evidence="1">
    <location>
        <begin position="23"/>
        <end position="49"/>
    </location>
</feature>
<reference evidence="3 4" key="1">
    <citation type="submission" date="2024-08" db="EMBL/GenBank/DDBJ databases">
        <title>The draft genome of Apodemus speciosus.</title>
        <authorList>
            <person name="Nabeshima K."/>
            <person name="Suzuki S."/>
            <person name="Onuma M."/>
        </authorList>
    </citation>
    <scope>NUCLEOTIDE SEQUENCE [LARGE SCALE GENOMIC DNA]</scope>
    <source>
        <strain evidence="3">IB14-021</strain>
    </source>
</reference>
<evidence type="ECO:0000256" key="1">
    <source>
        <dbReference type="SAM" id="MobiDB-lite"/>
    </source>
</evidence>
<evidence type="ECO:0000313" key="4">
    <source>
        <dbReference type="Proteomes" id="UP001623349"/>
    </source>
</evidence>
<name>A0ABQ0FWC0_APOSI</name>
<proteinExistence type="predicted"/>
<dbReference type="EMBL" id="BAAFST010001152">
    <property type="protein sequence ID" value="GAB1303529.1"/>
    <property type="molecule type" value="Genomic_DNA"/>
</dbReference>
<keyword evidence="4" id="KW-1185">Reference proteome</keyword>
<evidence type="ECO:0000313" key="2">
    <source>
        <dbReference type="EMBL" id="GAB1303484.1"/>
    </source>
</evidence>
<organism evidence="3 4">
    <name type="scientific">Apodemus speciosus</name>
    <name type="common">Large Japanese field mouse</name>
    <dbReference type="NCBI Taxonomy" id="105296"/>
    <lineage>
        <taxon>Eukaryota</taxon>
        <taxon>Metazoa</taxon>
        <taxon>Chordata</taxon>
        <taxon>Craniata</taxon>
        <taxon>Vertebrata</taxon>
        <taxon>Euteleostomi</taxon>
        <taxon>Mammalia</taxon>
        <taxon>Eutheria</taxon>
        <taxon>Euarchontoglires</taxon>
        <taxon>Glires</taxon>
        <taxon>Rodentia</taxon>
        <taxon>Myomorpha</taxon>
        <taxon>Muroidea</taxon>
        <taxon>Muridae</taxon>
        <taxon>Murinae</taxon>
        <taxon>Apodemus</taxon>
    </lineage>
</organism>